<feature type="transmembrane region" description="Helical" evidence="7">
    <location>
        <begin position="270"/>
        <end position="296"/>
    </location>
</feature>
<feature type="transmembrane region" description="Helical" evidence="7">
    <location>
        <begin position="90"/>
        <end position="109"/>
    </location>
</feature>
<reference evidence="10" key="1">
    <citation type="submission" date="2021-12" db="EMBL/GenBank/DDBJ databases">
        <title>Convergent genome expansion in fungi linked to evolution of root-endophyte symbiosis.</title>
        <authorList>
            <consortium name="DOE Joint Genome Institute"/>
            <person name="Ke Y.-H."/>
            <person name="Bonito G."/>
            <person name="Liao H.-L."/>
            <person name="Looney B."/>
            <person name="Rojas-Flechas A."/>
            <person name="Nash J."/>
            <person name="Hameed K."/>
            <person name="Schadt C."/>
            <person name="Martin F."/>
            <person name="Crous P.W."/>
            <person name="Miettinen O."/>
            <person name="Magnuson J.K."/>
            <person name="Labbe J."/>
            <person name="Jacobson D."/>
            <person name="Doktycz M.J."/>
            <person name="Veneault-Fourrey C."/>
            <person name="Kuo A."/>
            <person name="Mondo S."/>
            <person name="Calhoun S."/>
            <person name="Riley R."/>
            <person name="Ohm R."/>
            <person name="LaButti K."/>
            <person name="Andreopoulos B."/>
            <person name="Pangilinan J."/>
            <person name="Nolan M."/>
            <person name="Tritt A."/>
            <person name="Clum A."/>
            <person name="Lipzen A."/>
            <person name="Daum C."/>
            <person name="Barry K."/>
            <person name="Grigoriev I.V."/>
            <person name="Vilgalys R."/>
        </authorList>
    </citation>
    <scope>NUCLEOTIDE SEQUENCE</scope>
    <source>
        <strain evidence="10">PMI_201</strain>
    </source>
</reference>
<dbReference type="SUPFAM" id="SSF103473">
    <property type="entry name" value="MFS general substrate transporter"/>
    <property type="match status" value="1"/>
</dbReference>
<comment type="caution">
    <text evidence="10">The sequence shown here is derived from an EMBL/GenBank/DDBJ whole genome shotgun (WGS) entry which is preliminary data.</text>
</comment>
<dbReference type="Proteomes" id="UP001201262">
    <property type="component" value="Unassembled WGS sequence"/>
</dbReference>
<evidence type="ECO:0000256" key="7">
    <source>
        <dbReference type="SAM" id="Phobius"/>
    </source>
</evidence>
<evidence type="ECO:0000256" key="3">
    <source>
        <dbReference type="ARBA" id="ARBA00022448"/>
    </source>
</evidence>
<protein>
    <submittedName>
        <fullName evidence="10">General substrate transporter</fullName>
    </submittedName>
</protein>
<dbReference type="Gene3D" id="1.20.1250.20">
    <property type="entry name" value="MFS general substrate transporter like domains"/>
    <property type="match status" value="1"/>
</dbReference>
<dbReference type="EMBL" id="JAJTJA010000017">
    <property type="protein sequence ID" value="KAH8688809.1"/>
    <property type="molecule type" value="Genomic_DNA"/>
</dbReference>
<name>A0AAD4KD36_9EURO</name>
<evidence type="ECO:0000313" key="11">
    <source>
        <dbReference type="Proteomes" id="UP001201262"/>
    </source>
</evidence>
<evidence type="ECO:0000256" key="6">
    <source>
        <dbReference type="ARBA" id="ARBA00023136"/>
    </source>
</evidence>
<dbReference type="GeneID" id="70249506"/>
<keyword evidence="3" id="KW-0813">Transport</keyword>
<keyword evidence="5 7" id="KW-1133">Transmembrane helix</keyword>
<comment type="subcellular location">
    <subcellularLocation>
        <location evidence="1">Membrane</location>
        <topology evidence="1">Multi-pass membrane protein</topology>
    </subcellularLocation>
</comment>
<feature type="chain" id="PRO_5042182222" evidence="8">
    <location>
        <begin position="31"/>
        <end position="518"/>
    </location>
</feature>
<dbReference type="InterPro" id="IPR036259">
    <property type="entry name" value="MFS_trans_sf"/>
</dbReference>
<comment type="similarity">
    <text evidence="2">Belongs to the major facilitator superfamily. Sugar transporter (TC 2.A.1.1) family.</text>
</comment>
<dbReference type="InterPro" id="IPR005829">
    <property type="entry name" value="Sugar_transporter_CS"/>
</dbReference>
<feature type="domain" description="Major facilitator superfamily (MFS) profile" evidence="9">
    <location>
        <begin position="21"/>
        <end position="458"/>
    </location>
</feature>
<dbReference type="GO" id="GO:0016020">
    <property type="term" value="C:membrane"/>
    <property type="evidence" value="ECO:0007669"/>
    <property type="project" value="UniProtKB-SubCell"/>
</dbReference>
<dbReference type="Pfam" id="PF00083">
    <property type="entry name" value="Sugar_tr"/>
    <property type="match status" value="1"/>
</dbReference>
<dbReference type="AlphaFoldDB" id="A0AAD4KD36"/>
<evidence type="ECO:0000256" key="4">
    <source>
        <dbReference type="ARBA" id="ARBA00022692"/>
    </source>
</evidence>
<keyword evidence="6 7" id="KW-0472">Membrane</keyword>
<dbReference type="InterPro" id="IPR005828">
    <property type="entry name" value="MFS_sugar_transport-like"/>
</dbReference>
<feature type="transmembrane region" description="Helical" evidence="7">
    <location>
        <begin position="336"/>
        <end position="355"/>
    </location>
</feature>
<feature type="transmembrane region" description="Helical" evidence="7">
    <location>
        <begin position="367"/>
        <end position="385"/>
    </location>
</feature>
<dbReference type="PROSITE" id="PS50850">
    <property type="entry name" value="MFS"/>
    <property type="match status" value="1"/>
</dbReference>
<feature type="transmembrane region" description="Helical" evidence="7">
    <location>
        <begin position="56"/>
        <end position="78"/>
    </location>
</feature>
<keyword evidence="4 7" id="KW-0812">Transmembrane</keyword>
<evidence type="ECO:0000256" key="2">
    <source>
        <dbReference type="ARBA" id="ARBA00010992"/>
    </source>
</evidence>
<dbReference type="RefSeq" id="XP_046065281.1">
    <property type="nucleotide sequence ID" value="XM_046219219.1"/>
</dbReference>
<dbReference type="GO" id="GO:0005351">
    <property type="term" value="F:carbohydrate:proton symporter activity"/>
    <property type="evidence" value="ECO:0007669"/>
    <property type="project" value="TreeGrafter"/>
</dbReference>
<dbReference type="InterPro" id="IPR020846">
    <property type="entry name" value="MFS_dom"/>
</dbReference>
<feature type="transmembrane region" description="Helical" evidence="7">
    <location>
        <begin position="115"/>
        <end position="136"/>
    </location>
</feature>
<dbReference type="PANTHER" id="PTHR48022">
    <property type="entry name" value="PLASTIDIC GLUCOSE TRANSPORTER 4"/>
    <property type="match status" value="1"/>
</dbReference>
<proteinExistence type="inferred from homology"/>
<keyword evidence="8" id="KW-0732">Signal</keyword>
<feature type="transmembrane region" description="Helical" evidence="7">
    <location>
        <begin position="406"/>
        <end position="427"/>
    </location>
</feature>
<feature type="transmembrane region" description="Helical" evidence="7">
    <location>
        <begin position="148"/>
        <end position="168"/>
    </location>
</feature>
<keyword evidence="11" id="KW-1185">Reference proteome</keyword>
<gene>
    <name evidence="10" type="ORF">BGW36DRAFT_412761</name>
</gene>
<dbReference type="InterPro" id="IPR050360">
    <property type="entry name" value="MFS_Sugar_Transporters"/>
</dbReference>
<evidence type="ECO:0000313" key="10">
    <source>
        <dbReference type="EMBL" id="KAH8688809.1"/>
    </source>
</evidence>
<evidence type="ECO:0000256" key="1">
    <source>
        <dbReference type="ARBA" id="ARBA00004141"/>
    </source>
</evidence>
<feature type="transmembrane region" description="Helical" evidence="7">
    <location>
        <begin position="308"/>
        <end position="329"/>
    </location>
</feature>
<evidence type="ECO:0000256" key="5">
    <source>
        <dbReference type="ARBA" id="ARBA00022989"/>
    </source>
</evidence>
<dbReference type="PROSITE" id="PS00216">
    <property type="entry name" value="SUGAR_TRANSPORT_1"/>
    <property type="match status" value="1"/>
</dbReference>
<feature type="transmembrane region" description="Helical" evidence="7">
    <location>
        <begin position="433"/>
        <end position="454"/>
    </location>
</feature>
<dbReference type="PANTHER" id="PTHR48022:SF64">
    <property type="entry name" value="MAJOR FACILITATOR SUPERFAMILY (MFS) PROFILE DOMAIN-CONTAINING PROTEIN"/>
    <property type="match status" value="1"/>
</dbReference>
<dbReference type="FunFam" id="1.20.1250.20:FF:000134">
    <property type="entry name" value="MFS sugar transporter protein"/>
    <property type="match status" value="1"/>
</dbReference>
<sequence>MSLKWTPTWLGNPGLCKLNFLLSLVLLSSAYQGFDNTMMSGLQSIPSWQEDMKNPRGAILGLLNSVQNVGAIIALPSVPILVDRLGRRHSLAFGAGVLLVAGVLQGTAFSVAQFIVARFLIGFGLAFTIVASPLLLVELALPQHRGVIMGLFPTVYYVGSISAAWIIYGTNSMSNSWAWRIPSLLQAAPALVQIWAIYFVPESPRWLISKGRDDKARQILARYHANNVLDDPIVALEYEEMKVAIVQDDHYKQQGSWKDLYQTAANRRRMIVVCFCALFIEVSGTGLVSTYIHTILDSVGITDSRTQTIFNGCISIYKFVISTVASLYVEKAGRRPLFIISTAGMLFSFIIWTILQELYSKHAEPGYARGVLAAIFLVNGFYCIGWTPLWSYPSEILTYETRSRGVTVQTGLLHITGFFATFVNPIGLENAGWKYYVAYVVYTFIELVVVWYFFVETRGYTLEEVTVIFDKPDLTWKQRRNMRVTSNDIHDQIRTIRHVPKGDNVEERDTAVEAPYKG</sequence>
<feature type="signal peptide" evidence="8">
    <location>
        <begin position="1"/>
        <end position="30"/>
    </location>
</feature>
<accession>A0AAD4KD36</accession>
<evidence type="ECO:0000256" key="8">
    <source>
        <dbReference type="SAM" id="SignalP"/>
    </source>
</evidence>
<evidence type="ECO:0000259" key="9">
    <source>
        <dbReference type="PROSITE" id="PS50850"/>
    </source>
</evidence>
<organism evidence="10 11">
    <name type="scientific">Talaromyces proteolyticus</name>
    <dbReference type="NCBI Taxonomy" id="1131652"/>
    <lineage>
        <taxon>Eukaryota</taxon>
        <taxon>Fungi</taxon>
        <taxon>Dikarya</taxon>
        <taxon>Ascomycota</taxon>
        <taxon>Pezizomycotina</taxon>
        <taxon>Eurotiomycetes</taxon>
        <taxon>Eurotiomycetidae</taxon>
        <taxon>Eurotiales</taxon>
        <taxon>Trichocomaceae</taxon>
        <taxon>Talaromyces</taxon>
        <taxon>Talaromyces sect. Bacilispori</taxon>
    </lineage>
</organism>